<dbReference type="InterPro" id="IPR016047">
    <property type="entry name" value="M23ase_b-sheet_dom"/>
</dbReference>
<gene>
    <name evidence="4" type="ORF">GCM10010990_06490</name>
</gene>
<feature type="chain" id="PRO_5037010154" description="M23ase beta-sheet core domain-containing protein" evidence="2">
    <location>
        <begin position="23"/>
        <end position="382"/>
    </location>
</feature>
<keyword evidence="5" id="KW-1185">Reference proteome</keyword>
<evidence type="ECO:0000256" key="2">
    <source>
        <dbReference type="SAM" id="SignalP"/>
    </source>
</evidence>
<sequence length="382" mass="41375">MRRALYIVLPLATLGLLVPAAAQMGEAISADSLAEAEAARIAAQKRARELAERAKRIEDDALKAEAEAEALSAEITETEARIEEARQRETLAADRLGLLRERLARQRAPLSRMLAALQRLARRPMILLVLRPASIKDYVRTRAMISALTPQIARETGSLRSDLGEVKQLVASSAQSRAQRERASEELERRRAEYRASGAESRLAAREMQTAAGEARREATIRGVEAQSIAALVTKQDENRRTGARLAEFTGPLLPENRPLASARVRPQLPSTGRIVAGFGERDAAGGRARGLTIATAPAAPVAAPLAGTVEFARQWRGYGTVVILRHADGYLSLVAGLDGAQVKPGQKVAKGEMLGRTGQANPRLLYELRRNGRPVHPLLAN</sequence>
<feature type="domain" description="M23ase beta-sheet core" evidence="3">
    <location>
        <begin position="289"/>
        <end position="378"/>
    </location>
</feature>
<evidence type="ECO:0000256" key="1">
    <source>
        <dbReference type="SAM" id="Coils"/>
    </source>
</evidence>
<organism evidence="4 5">
    <name type="scientific">Croceicoccus mobilis</name>
    <dbReference type="NCBI Taxonomy" id="1703339"/>
    <lineage>
        <taxon>Bacteria</taxon>
        <taxon>Pseudomonadati</taxon>
        <taxon>Pseudomonadota</taxon>
        <taxon>Alphaproteobacteria</taxon>
        <taxon>Sphingomonadales</taxon>
        <taxon>Erythrobacteraceae</taxon>
        <taxon>Croceicoccus</taxon>
    </lineage>
</organism>
<dbReference type="PANTHER" id="PTHR21666:SF270">
    <property type="entry name" value="MUREIN HYDROLASE ACTIVATOR ENVC"/>
    <property type="match status" value="1"/>
</dbReference>
<name>A0A916YT25_9SPHN</name>
<dbReference type="AlphaFoldDB" id="A0A916YT25"/>
<reference evidence="4" key="1">
    <citation type="journal article" date="2014" name="Int. J. Syst. Evol. Microbiol.">
        <title>Complete genome sequence of Corynebacterium casei LMG S-19264T (=DSM 44701T), isolated from a smear-ripened cheese.</title>
        <authorList>
            <consortium name="US DOE Joint Genome Institute (JGI-PGF)"/>
            <person name="Walter F."/>
            <person name="Albersmeier A."/>
            <person name="Kalinowski J."/>
            <person name="Ruckert C."/>
        </authorList>
    </citation>
    <scope>NUCLEOTIDE SEQUENCE</scope>
    <source>
        <strain evidence="4">CGMCC 1.15360</strain>
    </source>
</reference>
<dbReference type="EMBL" id="BMIP01000001">
    <property type="protein sequence ID" value="GGD59803.1"/>
    <property type="molecule type" value="Genomic_DNA"/>
</dbReference>
<dbReference type="Gene3D" id="2.70.70.10">
    <property type="entry name" value="Glucose Permease (Domain IIA)"/>
    <property type="match status" value="1"/>
</dbReference>
<accession>A0A916YT25</accession>
<comment type="caution">
    <text evidence="4">The sequence shown here is derived from an EMBL/GenBank/DDBJ whole genome shotgun (WGS) entry which is preliminary data.</text>
</comment>
<proteinExistence type="predicted"/>
<dbReference type="RefSeq" id="WP_066773284.1">
    <property type="nucleotide sequence ID" value="NZ_BMIP01000001.1"/>
</dbReference>
<evidence type="ECO:0000259" key="3">
    <source>
        <dbReference type="Pfam" id="PF01551"/>
    </source>
</evidence>
<dbReference type="Pfam" id="PF01551">
    <property type="entry name" value="Peptidase_M23"/>
    <property type="match status" value="1"/>
</dbReference>
<feature type="signal peptide" evidence="2">
    <location>
        <begin position="1"/>
        <end position="22"/>
    </location>
</feature>
<reference evidence="4" key="2">
    <citation type="submission" date="2020-09" db="EMBL/GenBank/DDBJ databases">
        <authorList>
            <person name="Sun Q."/>
            <person name="Zhou Y."/>
        </authorList>
    </citation>
    <scope>NUCLEOTIDE SEQUENCE</scope>
    <source>
        <strain evidence="4">CGMCC 1.15360</strain>
    </source>
</reference>
<feature type="coiled-coil region" evidence="1">
    <location>
        <begin position="33"/>
        <end position="88"/>
    </location>
</feature>
<dbReference type="SUPFAM" id="SSF51261">
    <property type="entry name" value="Duplicated hybrid motif"/>
    <property type="match status" value="1"/>
</dbReference>
<dbReference type="InterPro" id="IPR011055">
    <property type="entry name" value="Dup_hybrid_motif"/>
</dbReference>
<dbReference type="OrthoDB" id="9809144at2"/>
<protein>
    <recommendedName>
        <fullName evidence="3">M23ase beta-sheet core domain-containing protein</fullName>
    </recommendedName>
</protein>
<keyword evidence="1" id="KW-0175">Coiled coil</keyword>
<dbReference type="GO" id="GO:0004222">
    <property type="term" value="F:metalloendopeptidase activity"/>
    <property type="evidence" value="ECO:0007669"/>
    <property type="project" value="TreeGrafter"/>
</dbReference>
<evidence type="ECO:0000313" key="5">
    <source>
        <dbReference type="Proteomes" id="UP000612349"/>
    </source>
</evidence>
<dbReference type="CDD" id="cd12797">
    <property type="entry name" value="M23_peptidase"/>
    <property type="match status" value="1"/>
</dbReference>
<dbReference type="InterPro" id="IPR050570">
    <property type="entry name" value="Cell_wall_metabolism_enzyme"/>
</dbReference>
<evidence type="ECO:0000313" key="4">
    <source>
        <dbReference type="EMBL" id="GGD59803.1"/>
    </source>
</evidence>
<keyword evidence="2" id="KW-0732">Signal</keyword>
<dbReference type="Proteomes" id="UP000612349">
    <property type="component" value="Unassembled WGS sequence"/>
</dbReference>
<dbReference type="PANTHER" id="PTHR21666">
    <property type="entry name" value="PEPTIDASE-RELATED"/>
    <property type="match status" value="1"/>
</dbReference>